<protein>
    <submittedName>
        <fullName evidence="6">TetR/AcrR family transcriptional regulator</fullName>
    </submittedName>
</protein>
<dbReference type="InterPro" id="IPR009057">
    <property type="entry name" value="Homeodomain-like_sf"/>
</dbReference>
<keyword evidence="7" id="KW-1185">Reference proteome</keyword>
<dbReference type="Gene3D" id="1.10.357.10">
    <property type="entry name" value="Tetracycline Repressor, domain 2"/>
    <property type="match status" value="1"/>
</dbReference>
<evidence type="ECO:0000256" key="4">
    <source>
        <dbReference type="PROSITE-ProRule" id="PRU00335"/>
    </source>
</evidence>
<evidence type="ECO:0000256" key="2">
    <source>
        <dbReference type="ARBA" id="ARBA00023125"/>
    </source>
</evidence>
<dbReference type="RefSeq" id="WP_201940550.1">
    <property type="nucleotide sequence ID" value="NZ_JAERSG010000008.1"/>
</dbReference>
<organism evidence="6 7">
    <name type="scientific">Nocardioides baculatus</name>
    <dbReference type="NCBI Taxonomy" id="2801337"/>
    <lineage>
        <taxon>Bacteria</taxon>
        <taxon>Bacillati</taxon>
        <taxon>Actinomycetota</taxon>
        <taxon>Actinomycetes</taxon>
        <taxon>Propionibacteriales</taxon>
        <taxon>Nocardioidaceae</taxon>
        <taxon>Nocardioides</taxon>
    </lineage>
</organism>
<evidence type="ECO:0000256" key="1">
    <source>
        <dbReference type="ARBA" id="ARBA00023015"/>
    </source>
</evidence>
<keyword evidence="2 4" id="KW-0238">DNA-binding</keyword>
<keyword evidence="1" id="KW-0805">Transcription regulation</keyword>
<evidence type="ECO:0000313" key="6">
    <source>
        <dbReference type="EMBL" id="MBL0749911.1"/>
    </source>
</evidence>
<keyword evidence="3" id="KW-0804">Transcription</keyword>
<gene>
    <name evidence="6" type="ORF">JI751_19990</name>
</gene>
<evidence type="ECO:0000259" key="5">
    <source>
        <dbReference type="PROSITE" id="PS50977"/>
    </source>
</evidence>
<dbReference type="InterPro" id="IPR036271">
    <property type="entry name" value="Tet_transcr_reg_TetR-rel_C_sf"/>
</dbReference>
<comment type="caution">
    <text evidence="6">The sequence shown here is derived from an EMBL/GenBank/DDBJ whole genome shotgun (WGS) entry which is preliminary data.</text>
</comment>
<sequence>MCATVRNPHTPAGARILDTASALFYERGIRAVGVDLIADEAGTTKKTLYDRFGSKDELVAAYLARRAERWIAFLTDYLAEHAPEPGPQRVLAVMDALKERMSGQDRGCAFVNAFAELGGTDHPGNAVIREDKHYMRSLFIRLVGEAGIPDPAAVGAHAHLLYEGAIVARTAGGLEGAYDEARAAMARLLAA</sequence>
<dbReference type="PANTHER" id="PTHR47506:SF6">
    <property type="entry name" value="HTH-TYPE TRANSCRIPTIONAL REPRESSOR NEMR"/>
    <property type="match status" value="1"/>
</dbReference>
<proteinExistence type="predicted"/>
<dbReference type="SUPFAM" id="SSF46689">
    <property type="entry name" value="Homeodomain-like"/>
    <property type="match status" value="1"/>
</dbReference>
<evidence type="ECO:0000313" key="7">
    <source>
        <dbReference type="Proteomes" id="UP000636918"/>
    </source>
</evidence>
<dbReference type="PANTHER" id="PTHR47506">
    <property type="entry name" value="TRANSCRIPTIONAL REGULATORY PROTEIN"/>
    <property type="match status" value="1"/>
</dbReference>
<dbReference type="Pfam" id="PF00440">
    <property type="entry name" value="TetR_N"/>
    <property type="match status" value="1"/>
</dbReference>
<feature type="domain" description="HTH tetR-type" evidence="5">
    <location>
        <begin position="10"/>
        <end position="70"/>
    </location>
</feature>
<dbReference type="PROSITE" id="PS50977">
    <property type="entry name" value="HTH_TETR_2"/>
    <property type="match status" value="1"/>
</dbReference>
<dbReference type="EMBL" id="JAERSG010000008">
    <property type="protein sequence ID" value="MBL0749911.1"/>
    <property type="molecule type" value="Genomic_DNA"/>
</dbReference>
<accession>A0ABS1LDY6</accession>
<dbReference type="InterPro" id="IPR001647">
    <property type="entry name" value="HTH_TetR"/>
</dbReference>
<dbReference type="SUPFAM" id="SSF48498">
    <property type="entry name" value="Tetracyclin repressor-like, C-terminal domain"/>
    <property type="match status" value="1"/>
</dbReference>
<feature type="DNA-binding region" description="H-T-H motif" evidence="4">
    <location>
        <begin position="33"/>
        <end position="52"/>
    </location>
</feature>
<reference evidence="6 7" key="1">
    <citation type="submission" date="2021-01" db="EMBL/GenBank/DDBJ databases">
        <title>Genome seq and assembly of Nocardiodes sp. G10.</title>
        <authorList>
            <person name="Chhetri G."/>
        </authorList>
    </citation>
    <scope>NUCLEOTIDE SEQUENCE [LARGE SCALE GENOMIC DNA]</scope>
    <source>
        <strain evidence="6 7">G10</strain>
    </source>
</reference>
<dbReference type="Proteomes" id="UP000636918">
    <property type="component" value="Unassembled WGS sequence"/>
</dbReference>
<name>A0ABS1LDY6_9ACTN</name>
<dbReference type="PRINTS" id="PR00455">
    <property type="entry name" value="HTHTETR"/>
</dbReference>
<evidence type="ECO:0000256" key="3">
    <source>
        <dbReference type="ARBA" id="ARBA00023163"/>
    </source>
</evidence>